<dbReference type="Proteomes" id="UP000315295">
    <property type="component" value="Unassembled WGS sequence"/>
</dbReference>
<gene>
    <name evidence="2" type="ORF">C1H46_020799</name>
</gene>
<proteinExistence type="predicted"/>
<dbReference type="STRING" id="106549.A0A540M4C4"/>
<name>A0A540M4C4_MALBA</name>
<evidence type="ECO:0000313" key="2">
    <source>
        <dbReference type="EMBL" id="TQD93591.1"/>
    </source>
</evidence>
<accession>A0A540M4C4</accession>
<evidence type="ECO:0000256" key="1">
    <source>
        <dbReference type="SAM" id="MobiDB-lite"/>
    </source>
</evidence>
<keyword evidence="3" id="KW-1185">Reference proteome</keyword>
<reference evidence="2 3" key="1">
    <citation type="journal article" date="2019" name="G3 (Bethesda)">
        <title>Sequencing of a Wild Apple (Malus baccata) Genome Unravels the Differences Between Cultivated and Wild Apple Species Regarding Disease Resistance and Cold Tolerance.</title>
        <authorList>
            <person name="Chen X."/>
        </authorList>
    </citation>
    <scope>NUCLEOTIDE SEQUENCE [LARGE SCALE GENOMIC DNA]</scope>
    <source>
        <strain evidence="3">cv. Shandingzi</strain>
        <tissue evidence="2">Leaves</tissue>
    </source>
</reference>
<sequence length="80" mass="8969">MHYTGVIDDVEENETITPFIYESDTSDGEGSEEAMETDQENEKEEEFDGALDGVSDFEGIEDEYSERRENLSAGDGFNDS</sequence>
<feature type="region of interest" description="Disordered" evidence="1">
    <location>
        <begin position="21"/>
        <end position="47"/>
    </location>
</feature>
<evidence type="ECO:0000313" key="3">
    <source>
        <dbReference type="Proteomes" id="UP000315295"/>
    </source>
</evidence>
<dbReference type="EMBL" id="VIEB01000363">
    <property type="protein sequence ID" value="TQD93591.1"/>
    <property type="molecule type" value="Genomic_DNA"/>
</dbReference>
<protein>
    <submittedName>
        <fullName evidence="2">Uncharacterized protein</fullName>
    </submittedName>
</protein>
<comment type="caution">
    <text evidence="2">The sequence shown here is derived from an EMBL/GenBank/DDBJ whole genome shotgun (WGS) entry which is preliminary data.</text>
</comment>
<dbReference type="AlphaFoldDB" id="A0A540M4C4"/>
<feature type="compositionally biased region" description="Acidic residues" evidence="1">
    <location>
        <begin position="24"/>
        <end position="47"/>
    </location>
</feature>
<organism evidence="2 3">
    <name type="scientific">Malus baccata</name>
    <name type="common">Siberian crab apple</name>
    <name type="synonym">Pyrus baccata</name>
    <dbReference type="NCBI Taxonomy" id="106549"/>
    <lineage>
        <taxon>Eukaryota</taxon>
        <taxon>Viridiplantae</taxon>
        <taxon>Streptophyta</taxon>
        <taxon>Embryophyta</taxon>
        <taxon>Tracheophyta</taxon>
        <taxon>Spermatophyta</taxon>
        <taxon>Magnoliopsida</taxon>
        <taxon>eudicotyledons</taxon>
        <taxon>Gunneridae</taxon>
        <taxon>Pentapetalae</taxon>
        <taxon>rosids</taxon>
        <taxon>fabids</taxon>
        <taxon>Rosales</taxon>
        <taxon>Rosaceae</taxon>
        <taxon>Amygdaloideae</taxon>
        <taxon>Maleae</taxon>
        <taxon>Malus</taxon>
    </lineage>
</organism>